<evidence type="ECO:0000313" key="2">
    <source>
        <dbReference type="Proteomes" id="UP000887566"/>
    </source>
</evidence>
<feature type="region of interest" description="Disordered" evidence="1">
    <location>
        <begin position="53"/>
        <end position="80"/>
    </location>
</feature>
<keyword evidence="2" id="KW-1185">Reference proteome</keyword>
<dbReference type="Proteomes" id="UP000887566">
    <property type="component" value="Unplaced"/>
</dbReference>
<evidence type="ECO:0000313" key="3">
    <source>
        <dbReference type="WBParaSite" id="PSAMB.scaffold4323size15003.g24003.t1"/>
    </source>
</evidence>
<proteinExistence type="predicted"/>
<feature type="compositionally biased region" description="Polar residues" evidence="1">
    <location>
        <begin position="14"/>
        <end position="30"/>
    </location>
</feature>
<feature type="compositionally biased region" description="Low complexity" evidence="1">
    <location>
        <begin position="55"/>
        <end position="70"/>
    </location>
</feature>
<evidence type="ECO:0000256" key="1">
    <source>
        <dbReference type="SAM" id="MobiDB-lite"/>
    </source>
</evidence>
<name>A0A914WMU8_9BILA</name>
<organism evidence="2 3">
    <name type="scientific">Plectus sambesii</name>
    <dbReference type="NCBI Taxonomy" id="2011161"/>
    <lineage>
        <taxon>Eukaryota</taxon>
        <taxon>Metazoa</taxon>
        <taxon>Ecdysozoa</taxon>
        <taxon>Nematoda</taxon>
        <taxon>Chromadorea</taxon>
        <taxon>Plectida</taxon>
        <taxon>Plectina</taxon>
        <taxon>Plectoidea</taxon>
        <taxon>Plectidae</taxon>
        <taxon>Plectus</taxon>
    </lineage>
</organism>
<feature type="region of interest" description="Disordered" evidence="1">
    <location>
        <begin position="1"/>
        <end position="31"/>
    </location>
</feature>
<dbReference type="WBParaSite" id="PSAMB.scaffold4323size15003.g24003.t1">
    <property type="protein sequence ID" value="PSAMB.scaffold4323size15003.g24003.t1"/>
    <property type="gene ID" value="PSAMB.scaffold4323size15003.g24003"/>
</dbReference>
<dbReference type="AlphaFoldDB" id="A0A914WMU8"/>
<sequence length="80" mass="8452">MVNAPVTGPVSFGDTLNNSQNTHNTITSHNDGLGMNLSGQITGNNHTFIQHYNAPSQASSTSSSFPSPSSTEDCQKKLET</sequence>
<reference evidence="3" key="1">
    <citation type="submission" date="2022-11" db="UniProtKB">
        <authorList>
            <consortium name="WormBaseParasite"/>
        </authorList>
    </citation>
    <scope>IDENTIFICATION</scope>
</reference>
<accession>A0A914WMU8</accession>
<protein>
    <submittedName>
        <fullName evidence="3">Uncharacterized protein</fullName>
    </submittedName>
</protein>